<proteinExistence type="predicted"/>
<organism evidence="2 3">
    <name type="scientific">Pisciglobus halotolerans</name>
    <dbReference type="NCBI Taxonomy" id="745365"/>
    <lineage>
        <taxon>Bacteria</taxon>
        <taxon>Bacillati</taxon>
        <taxon>Bacillota</taxon>
        <taxon>Bacilli</taxon>
        <taxon>Lactobacillales</taxon>
        <taxon>Carnobacteriaceae</taxon>
    </lineage>
</organism>
<evidence type="ECO:0000313" key="2">
    <source>
        <dbReference type="EMBL" id="SFH63797.1"/>
    </source>
</evidence>
<dbReference type="OrthoDB" id="9765386at2"/>
<feature type="compositionally biased region" description="Low complexity" evidence="1">
    <location>
        <begin position="194"/>
        <end position="206"/>
    </location>
</feature>
<accession>A0A1I3BNH0</accession>
<feature type="region of interest" description="Disordered" evidence="1">
    <location>
        <begin position="182"/>
        <end position="226"/>
    </location>
</feature>
<reference evidence="2 3" key="1">
    <citation type="submission" date="2016-10" db="EMBL/GenBank/DDBJ databases">
        <authorList>
            <person name="de Groot N.N."/>
        </authorList>
    </citation>
    <scope>NUCLEOTIDE SEQUENCE [LARGE SCALE GENOMIC DNA]</scope>
    <source>
        <strain evidence="2 3">DSM 27630</strain>
    </source>
</reference>
<evidence type="ECO:0000256" key="1">
    <source>
        <dbReference type="SAM" id="MobiDB-lite"/>
    </source>
</evidence>
<dbReference type="AlphaFoldDB" id="A0A1I3BNH0"/>
<dbReference type="RefSeq" id="WP_092091711.1">
    <property type="nucleotide sequence ID" value="NZ_FOQE01000008.1"/>
</dbReference>
<feature type="compositionally biased region" description="Basic and acidic residues" evidence="1">
    <location>
        <begin position="211"/>
        <end position="226"/>
    </location>
</feature>
<dbReference type="Proteomes" id="UP000198668">
    <property type="component" value="Unassembled WGS sequence"/>
</dbReference>
<dbReference type="EMBL" id="FOQE01000008">
    <property type="protein sequence ID" value="SFH63797.1"/>
    <property type="molecule type" value="Genomic_DNA"/>
</dbReference>
<keyword evidence="3" id="KW-1185">Reference proteome</keyword>
<sequence length="259" mass="28315">MKKFTYRISIVTIFTLIFGIFGFTTNSVVSADNLVDENDSAINVEDVLSIEETALIVDDVGDSISIEEYDQSVVVTIDGIFVQGVFYSQDEFEDLLINATYSETEYQLNQSAPSNGISLMAANPADLAGLAAGTWWIPGIGKVVVTVAGVVVVAGVTIKGGTWVYNKVKAYFAEKKYETAKKNGSKAAKHSNQSTSKGTSLSTKGTPLSSKDLKDSKGTKQRRYYDKNGNADLDIDYRHAGKYKFPHRHTWNNGKRSGH</sequence>
<name>A0A1I3BNH0_9LACT</name>
<gene>
    <name evidence="2" type="ORF">SAMN04489868_10811</name>
</gene>
<evidence type="ECO:0000313" key="3">
    <source>
        <dbReference type="Proteomes" id="UP000198668"/>
    </source>
</evidence>
<protein>
    <submittedName>
        <fullName evidence="2">Uncharacterized protein</fullName>
    </submittedName>
</protein>